<keyword evidence="2" id="KW-1185">Reference proteome</keyword>
<dbReference type="RefSeq" id="WP_073097667.1">
    <property type="nucleotide sequence ID" value="NZ_FRCY01000019.1"/>
</dbReference>
<keyword evidence="1" id="KW-0808">Transferase</keyword>
<dbReference type="STRING" id="388280.SAMN04488057_11966"/>
<dbReference type="OrthoDB" id="1220440at2"/>
<organism evidence="1 2">
    <name type="scientific">Cyclobacterium lianum</name>
    <dbReference type="NCBI Taxonomy" id="388280"/>
    <lineage>
        <taxon>Bacteria</taxon>
        <taxon>Pseudomonadati</taxon>
        <taxon>Bacteroidota</taxon>
        <taxon>Cytophagia</taxon>
        <taxon>Cytophagales</taxon>
        <taxon>Cyclobacteriaceae</taxon>
        <taxon>Cyclobacterium</taxon>
    </lineage>
</organism>
<accession>A0A1M7QLD4</accession>
<dbReference type="GO" id="GO:0016740">
    <property type="term" value="F:transferase activity"/>
    <property type="evidence" value="ECO:0007669"/>
    <property type="project" value="UniProtKB-KW"/>
</dbReference>
<dbReference type="SUPFAM" id="SSF53756">
    <property type="entry name" value="UDP-Glycosyltransferase/glycogen phosphorylase"/>
    <property type="match status" value="1"/>
</dbReference>
<dbReference type="AlphaFoldDB" id="A0A1M7QLD4"/>
<sequence>MNILFITWDSDQTNYLENLFFPIFRGIQKETGWQFHVMQFSWAAPGEVQRIQALAEQMSVRYLHVPVYRRPSAALGALRTLTKGAKAIREYLQRQQINSLMPRSTMPAMMVNRLRRWLADKNIEVIFDADGLPIQERVDFAGLKPGSLQYRWLKRAETTMLIQADKVLTRTEKAIQSHLQSNPVLSPSKFYKVSNGRDSVFFKPDSAKRARIRRELGMKDQSLLWIYSGSLGPPYQLEEMLRLFWDHYQFDADSRMLFLVRNQHTLSAQIPDYLRRLVWIKTVPFTCIPDYYAAGDLGLSLRKPAPSLAGLAPIKVGEYLLSGLPVIASEGIGDLATDLAEKSACFIYRANDAALHSWLKTLHKQSKSAIRNVGTQYFGLDQSVTTYVKALEAI</sequence>
<name>A0A1M7QLD4_9BACT</name>
<reference evidence="1 2" key="1">
    <citation type="submission" date="2016-11" db="EMBL/GenBank/DDBJ databases">
        <authorList>
            <person name="Jaros S."/>
            <person name="Januszkiewicz K."/>
            <person name="Wedrychowicz H."/>
        </authorList>
    </citation>
    <scope>NUCLEOTIDE SEQUENCE [LARGE SCALE GENOMIC DNA]</scope>
    <source>
        <strain evidence="1 2">CGMCC 1.6102</strain>
    </source>
</reference>
<dbReference type="Gene3D" id="3.40.50.2000">
    <property type="entry name" value="Glycogen Phosphorylase B"/>
    <property type="match status" value="1"/>
</dbReference>
<evidence type="ECO:0000313" key="2">
    <source>
        <dbReference type="Proteomes" id="UP000184513"/>
    </source>
</evidence>
<gene>
    <name evidence="1" type="ORF">SAMN04488057_11966</name>
</gene>
<dbReference type="Proteomes" id="UP000184513">
    <property type="component" value="Unassembled WGS sequence"/>
</dbReference>
<proteinExistence type="predicted"/>
<dbReference type="EMBL" id="FRCY01000019">
    <property type="protein sequence ID" value="SHN31731.1"/>
    <property type="molecule type" value="Genomic_DNA"/>
</dbReference>
<protein>
    <submittedName>
        <fullName evidence="1">Glycosyltransferase involved in cell wall bisynthesis</fullName>
    </submittedName>
</protein>
<evidence type="ECO:0000313" key="1">
    <source>
        <dbReference type="EMBL" id="SHN31731.1"/>
    </source>
</evidence>